<sequence>MIDLESILKSILSYETFKIVKVQDKRLGALHRGFQLAIFAYIIYTIINSEGYFKKELPIPGAVRITLQAPKSFDAPDYCGEIPCVYWGANDVQYPNDGAGVAFFATRVKVNKFDPPNNCNFLTASAPNDPCIFNPNIPTPVVNISYIADIENYTIMIEHSIRGHTTDIGIRNGLNGSMDGSLVGTNGNVIKYWNTTSRQQDDPRADGDIMTVQQLLTAAGADLEAVSTAPGAKPGETYRSSGIVIVIVIEYTNVPFKEDTITYTYRPQYIKGNEYKSIESIYQPNGGYLIKERHGLRLVFQQSGTIGRFDFISLLQNIVAVEILMLKFLPEKDIYEQVKFETTHDIYEHKKSKKRGISSNSDETQIESQFSKERMENLNEC</sequence>
<protein>
    <submittedName>
        <fullName evidence="11">6772_t:CDS:1</fullName>
    </submittedName>
</protein>
<keyword evidence="8" id="KW-1071">Ligand-gated ion channel</keyword>
<dbReference type="GO" id="GO:0012505">
    <property type="term" value="C:endomembrane system"/>
    <property type="evidence" value="ECO:0007669"/>
    <property type="project" value="UniProtKB-SubCell"/>
</dbReference>
<dbReference type="OrthoDB" id="494673at2759"/>
<dbReference type="GO" id="GO:0015267">
    <property type="term" value="F:channel activity"/>
    <property type="evidence" value="ECO:0007669"/>
    <property type="project" value="UniProtKB-ARBA"/>
</dbReference>
<feature type="compositionally biased region" description="Basic and acidic residues" evidence="10">
    <location>
        <begin position="370"/>
        <end position="381"/>
    </location>
</feature>
<keyword evidence="4" id="KW-0812">Transmembrane</keyword>
<evidence type="ECO:0000256" key="9">
    <source>
        <dbReference type="ARBA" id="ARBA00023303"/>
    </source>
</evidence>
<proteinExistence type="inferred from homology"/>
<dbReference type="Gene3D" id="1.10.287.940">
    <property type="entry name" value="atp-gated p2x4 ion channel"/>
    <property type="match status" value="1"/>
</dbReference>
<feature type="region of interest" description="Disordered" evidence="10">
    <location>
        <begin position="351"/>
        <end position="381"/>
    </location>
</feature>
<comment type="caution">
    <text evidence="11">The sequence shown here is derived from an EMBL/GenBank/DDBJ whole genome shotgun (WGS) entry which is preliminary data.</text>
</comment>
<dbReference type="GO" id="GO:0016020">
    <property type="term" value="C:membrane"/>
    <property type="evidence" value="ECO:0007669"/>
    <property type="project" value="TreeGrafter"/>
</dbReference>
<dbReference type="Pfam" id="PF00864">
    <property type="entry name" value="P2X_receptor"/>
    <property type="match status" value="1"/>
</dbReference>
<dbReference type="AlphaFoldDB" id="A0A9N9GC73"/>
<comment type="similarity">
    <text evidence="2">Belongs to the P2X receptor family.</text>
</comment>
<organism evidence="11 12">
    <name type="scientific">Ambispora leptoticha</name>
    <dbReference type="NCBI Taxonomy" id="144679"/>
    <lineage>
        <taxon>Eukaryota</taxon>
        <taxon>Fungi</taxon>
        <taxon>Fungi incertae sedis</taxon>
        <taxon>Mucoromycota</taxon>
        <taxon>Glomeromycotina</taxon>
        <taxon>Glomeromycetes</taxon>
        <taxon>Archaeosporales</taxon>
        <taxon>Ambisporaceae</taxon>
        <taxon>Ambispora</taxon>
    </lineage>
</organism>
<dbReference type="PANTHER" id="PTHR10125:SF31">
    <property type="entry name" value="P2X RECEPTOR E"/>
    <property type="match status" value="1"/>
</dbReference>
<gene>
    <name evidence="11" type="ORF">ALEPTO_LOCUS7927</name>
</gene>
<keyword evidence="6" id="KW-0406">Ion transport</keyword>
<evidence type="ECO:0000256" key="10">
    <source>
        <dbReference type="SAM" id="MobiDB-lite"/>
    </source>
</evidence>
<evidence type="ECO:0000313" key="11">
    <source>
        <dbReference type="EMBL" id="CAG8596114.1"/>
    </source>
</evidence>
<evidence type="ECO:0000256" key="1">
    <source>
        <dbReference type="ARBA" id="ARBA00004308"/>
    </source>
</evidence>
<name>A0A9N9GC73_9GLOM</name>
<keyword evidence="5" id="KW-1133">Transmembrane helix</keyword>
<evidence type="ECO:0000256" key="4">
    <source>
        <dbReference type="ARBA" id="ARBA00022692"/>
    </source>
</evidence>
<dbReference type="EMBL" id="CAJVPS010003910">
    <property type="protein sequence ID" value="CAG8596114.1"/>
    <property type="molecule type" value="Genomic_DNA"/>
</dbReference>
<keyword evidence="9" id="KW-0407">Ion channel</keyword>
<keyword evidence="7" id="KW-0472">Membrane</keyword>
<evidence type="ECO:0000256" key="5">
    <source>
        <dbReference type="ARBA" id="ARBA00022989"/>
    </source>
</evidence>
<reference evidence="11" key="1">
    <citation type="submission" date="2021-06" db="EMBL/GenBank/DDBJ databases">
        <authorList>
            <person name="Kallberg Y."/>
            <person name="Tangrot J."/>
            <person name="Rosling A."/>
        </authorList>
    </citation>
    <scope>NUCLEOTIDE SEQUENCE</scope>
    <source>
        <strain evidence="11">FL130A</strain>
    </source>
</reference>
<accession>A0A9N9GC73</accession>
<dbReference type="GO" id="GO:0007165">
    <property type="term" value="P:signal transduction"/>
    <property type="evidence" value="ECO:0007669"/>
    <property type="project" value="UniProtKB-ARBA"/>
</dbReference>
<evidence type="ECO:0000256" key="2">
    <source>
        <dbReference type="ARBA" id="ARBA00009848"/>
    </source>
</evidence>
<evidence type="ECO:0000313" key="12">
    <source>
        <dbReference type="Proteomes" id="UP000789508"/>
    </source>
</evidence>
<dbReference type="PANTHER" id="PTHR10125">
    <property type="entry name" value="P2X PURINOCEPTOR"/>
    <property type="match status" value="1"/>
</dbReference>
<dbReference type="InterPro" id="IPR059116">
    <property type="entry name" value="P2X_receptor"/>
</dbReference>
<keyword evidence="3" id="KW-0813">Transport</keyword>
<feature type="compositionally biased region" description="Polar residues" evidence="10">
    <location>
        <begin position="357"/>
        <end position="369"/>
    </location>
</feature>
<keyword evidence="12" id="KW-1185">Reference proteome</keyword>
<evidence type="ECO:0000256" key="3">
    <source>
        <dbReference type="ARBA" id="ARBA00022448"/>
    </source>
</evidence>
<evidence type="ECO:0000256" key="6">
    <source>
        <dbReference type="ARBA" id="ARBA00023065"/>
    </source>
</evidence>
<dbReference type="GO" id="GO:0070588">
    <property type="term" value="P:calcium ion transmembrane transport"/>
    <property type="evidence" value="ECO:0007669"/>
    <property type="project" value="TreeGrafter"/>
</dbReference>
<evidence type="ECO:0000256" key="7">
    <source>
        <dbReference type="ARBA" id="ARBA00023136"/>
    </source>
</evidence>
<dbReference type="Proteomes" id="UP000789508">
    <property type="component" value="Unassembled WGS sequence"/>
</dbReference>
<evidence type="ECO:0000256" key="8">
    <source>
        <dbReference type="ARBA" id="ARBA00023286"/>
    </source>
</evidence>
<comment type="subcellular location">
    <subcellularLocation>
        <location evidence="1">Endomembrane system</location>
    </subcellularLocation>
</comment>